<feature type="non-terminal residue" evidence="2">
    <location>
        <position position="1"/>
    </location>
</feature>
<feature type="non-terminal residue" evidence="2">
    <location>
        <position position="79"/>
    </location>
</feature>
<sequence>MARLKMKTWMGFLFALSFLQTGYCQCTGCASDEICNTDTSTCDCDLNLYTRSAWPLSLTRRLLNYSAHPSAGSRPASAR</sequence>
<accession>A0AAV7TI19</accession>
<feature type="chain" id="PRO_5043832368" evidence="1">
    <location>
        <begin position="25"/>
        <end position="79"/>
    </location>
</feature>
<gene>
    <name evidence="2" type="ORF">NDU88_001521</name>
</gene>
<evidence type="ECO:0000313" key="2">
    <source>
        <dbReference type="EMBL" id="KAJ1176238.1"/>
    </source>
</evidence>
<organism evidence="2 3">
    <name type="scientific">Pleurodeles waltl</name>
    <name type="common">Iberian ribbed newt</name>
    <dbReference type="NCBI Taxonomy" id="8319"/>
    <lineage>
        <taxon>Eukaryota</taxon>
        <taxon>Metazoa</taxon>
        <taxon>Chordata</taxon>
        <taxon>Craniata</taxon>
        <taxon>Vertebrata</taxon>
        <taxon>Euteleostomi</taxon>
        <taxon>Amphibia</taxon>
        <taxon>Batrachia</taxon>
        <taxon>Caudata</taxon>
        <taxon>Salamandroidea</taxon>
        <taxon>Salamandridae</taxon>
        <taxon>Pleurodelinae</taxon>
        <taxon>Pleurodeles</taxon>
    </lineage>
</organism>
<protein>
    <submittedName>
        <fullName evidence="2">Uncharacterized protein</fullName>
    </submittedName>
</protein>
<feature type="signal peptide" evidence="1">
    <location>
        <begin position="1"/>
        <end position="24"/>
    </location>
</feature>
<name>A0AAV7TI19_PLEWA</name>
<evidence type="ECO:0000313" key="3">
    <source>
        <dbReference type="Proteomes" id="UP001066276"/>
    </source>
</evidence>
<proteinExistence type="predicted"/>
<dbReference type="Proteomes" id="UP001066276">
    <property type="component" value="Chromosome 3_2"/>
</dbReference>
<comment type="caution">
    <text evidence="2">The sequence shown here is derived from an EMBL/GenBank/DDBJ whole genome shotgun (WGS) entry which is preliminary data.</text>
</comment>
<dbReference type="EMBL" id="JANPWB010000006">
    <property type="protein sequence ID" value="KAJ1176238.1"/>
    <property type="molecule type" value="Genomic_DNA"/>
</dbReference>
<reference evidence="2" key="1">
    <citation type="journal article" date="2022" name="bioRxiv">
        <title>Sequencing and chromosome-scale assembly of the giantPleurodeles waltlgenome.</title>
        <authorList>
            <person name="Brown T."/>
            <person name="Elewa A."/>
            <person name="Iarovenko S."/>
            <person name="Subramanian E."/>
            <person name="Araus A.J."/>
            <person name="Petzold A."/>
            <person name="Susuki M."/>
            <person name="Suzuki K.-i.T."/>
            <person name="Hayashi T."/>
            <person name="Toyoda A."/>
            <person name="Oliveira C."/>
            <person name="Osipova E."/>
            <person name="Leigh N.D."/>
            <person name="Simon A."/>
            <person name="Yun M.H."/>
        </authorList>
    </citation>
    <scope>NUCLEOTIDE SEQUENCE</scope>
    <source>
        <strain evidence="2">20211129_DDA</strain>
        <tissue evidence="2">Liver</tissue>
    </source>
</reference>
<keyword evidence="3" id="KW-1185">Reference proteome</keyword>
<evidence type="ECO:0000256" key="1">
    <source>
        <dbReference type="SAM" id="SignalP"/>
    </source>
</evidence>
<dbReference type="AlphaFoldDB" id="A0AAV7TI19"/>
<keyword evidence="1" id="KW-0732">Signal</keyword>